<proteinExistence type="inferred from homology"/>
<feature type="region of interest" description="Disordered" evidence="6">
    <location>
        <begin position="197"/>
        <end position="387"/>
    </location>
</feature>
<name>A0AAD7WN79_9TELE</name>
<gene>
    <name evidence="7" type="ORF">AAFF_G00354880</name>
</gene>
<feature type="compositionally biased region" description="Polar residues" evidence="6">
    <location>
        <begin position="222"/>
        <end position="232"/>
    </location>
</feature>
<keyword evidence="5" id="KW-0206">Cytoskeleton</keyword>
<comment type="caution">
    <text evidence="7">The sequence shown here is derived from an EMBL/GenBank/DDBJ whole genome shotgun (WGS) entry which is preliminary data.</text>
</comment>
<protein>
    <submittedName>
        <fullName evidence="7">Uncharacterized protein</fullName>
    </submittedName>
</protein>
<feature type="compositionally biased region" description="Basic and acidic residues" evidence="6">
    <location>
        <begin position="317"/>
        <end position="387"/>
    </location>
</feature>
<dbReference type="GO" id="GO:0015630">
    <property type="term" value="C:microtubule cytoskeleton"/>
    <property type="evidence" value="ECO:0007669"/>
    <property type="project" value="InterPro"/>
</dbReference>
<feature type="compositionally biased region" description="Basic and acidic residues" evidence="6">
    <location>
        <begin position="254"/>
        <end position="297"/>
    </location>
</feature>
<reference evidence="7" key="1">
    <citation type="journal article" date="2023" name="Science">
        <title>Genome structures resolve the early diversification of teleost fishes.</title>
        <authorList>
            <person name="Parey E."/>
            <person name="Louis A."/>
            <person name="Montfort J."/>
            <person name="Bouchez O."/>
            <person name="Roques C."/>
            <person name="Iampietro C."/>
            <person name="Lluch J."/>
            <person name="Castinel A."/>
            <person name="Donnadieu C."/>
            <person name="Desvignes T."/>
            <person name="Floi Bucao C."/>
            <person name="Jouanno E."/>
            <person name="Wen M."/>
            <person name="Mejri S."/>
            <person name="Dirks R."/>
            <person name="Jansen H."/>
            <person name="Henkel C."/>
            <person name="Chen W.J."/>
            <person name="Zahm M."/>
            <person name="Cabau C."/>
            <person name="Klopp C."/>
            <person name="Thompson A.W."/>
            <person name="Robinson-Rechavi M."/>
            <person name="Braasch I."/>
            <person name="Lecointre G."/>
            <person name="Bobe J."/>
            <person name="Postlethwait J.H."/>
            <person name="Berthelot C."/>
            <person name="Roest Crollius H."/>
            <person name="Guiguen Y."/>
        </authorList>
    </citation>
    <scope>NUCLEOTIDE SEQUENCE</scope>
    <source>
        <strain evidence="7">NC1722</strain>
    </source>
</reference>
<evidence type="ECO:0000256" key="5">
    <source>
        <dbReference type="ARBA" id="ARBA00023212"/>
    </source>
</evidence>
<dbReference type="PANTHER" id="PTHR15073">
    <property type="entry name" value="MICROTUBULE-ASSOCIATED PROTEIN"/>
    <property type="match status" value="1"/>
</dbReference>
<feature type="region of interest" description="Disordered" evidence="6">
    <location>
        <begin position="107"/>
        <end position="170"/>
    </location>
</feature>
<dbReference type="Proteomes" id="UP001221898">
    <property type="component" value="Unassembled WGS sequence"/>
</dbReference>
<dbReference type="Pfam" id="PF05672">
    <property type="entry name" value="MAP7"/>
    <property type="match status" value="1"/>
</dbReference>
<dbReference type="InterPro" id="IPR008604">
    <property type="entry name" value="MAP7_fam"/>
</dbReference>
<comment type="similarity">
    <text evidence="2">Belongs to the MAP7 family.</text>
</comment>
<evidence type="ECO:0000313" key="7">
    <source>
        <dbReference type="EMBL" id="KAJ8403271.1"/>
    </source>
</evidence>
<feature type="region of interest" description="Disordered" evidence="6">
    <location>
        <begin position="399"/>
        <end position="418"/>
    </location>
</feature>
<dbReference type="GO" id="GO:0000226">
    <property type="term" value="P:microtubule cytoskeleton organization"/>
    <property type="evidence" value="ECO:0007669"/>
    <property type="project" value="InterPro"/>
</dbReference>
<evidence type="ECO:0000256" key="6">
    <source>
        <dbReference type="SAM" id="MobiDB-lite"/>
    </source>
</evidence>
<evidence type="ECO:0000256" key="4">
    <source>
        <dbReference type="ARBA" id="ARBA00023054"/>
    </source>
</evidence>
<accession>A0AAD7WN79</accession>
<evidence type="ECO:0000256" key="1">
    <source>
        <dbReference type="ARBA" id="ARBA00004245"/>
    </source>
</evidence>
<sequence length="620" mass="69957">MEQAVSGPRRRSDGSVRECLFFPVLERNEQERLEALLRRSLERSLQLDHRPKRWTWGGPTPTTGQEDHCKNTLITLSADSDFPNNFDASLPATSQSDNAAHSVPVAAGTLSQSSDPQIRKRLASSPAATDYTERASPSPHGSPSRAPWSLDHGKTSSASQGSSKESGGAIMAPETGQKEILGRARGAVSLVTSVPARRAESPAMPARSFSPRAQSKPRRIRSSNGRAQSPCTVGQYPPFPIRHGATTPGTNNNKLEEEEKGTRDFRGSLERKTLKANTPERKVPKSSSRDLSVDRSAEPSPVTPTGKPVAGTTDAEEASRLLAERRRQARLQKELQEEEERVRAEELRMRQAEEHARQEEEARWAGEERERQEQERRRSEDEERRQREHRWIELQAQLEREREETEQRARKEAERHRQERELMKLQEEQERLQRKKRIEEIMKRTRKGDAQVKKEAVWVEPPSHVSFLHSQPSPLLGSRDAVQVNGQSTWMKLNTPPFAPPPVRPLITLGPLEVRCCGMDEFPDEVQSMDVSPVSKEDLVSIPEFSPVDEVHPIDTSSTCALEDLLDLTGQVCYPKLLPAVALAQHPVSRMLELGRGTRRCFHQHPHWEKSAVWTSAQRQ</sequence>
<dbReference type="PANTHER" id="PTHR15073:SF3">
    <property type="entry name" value="MAP7 DOMAIN-CONTAINING PROTEIN 2"/>
    <property type="match status" value="1"/>
</dbReference>
<dbReference type="InterPro" id="IPR051483">
    <property type="entry name" value="MAP7_domain-containing"/>
</dbReference>
<feature type="compositionally biased region" description="Low complexity" evidence="6">
    <location>
        <begin position="155"/>
        <end position="169"/>
    </location>
</feature>
<evidence type="ECO:0000256" key="3">
    <source>
        <dbReference type="ARBA" id="ARBA00022490"/>
    </source>
</evidence>
<keyword evidence="3" id="KW-0963">Cytoplasm</keyword>
<dbReference type="EMBL" id="JAINUG010000059">
    <property type="protein sequence ID" value="KAJ8403271.1"/>
    <property type="molecule type" value="Genomic_DNA"/>
</dbReference>
<evidence type="ECO:0000313" key="8">
    <source>
        <dbReference type="Proteomes" id="UP001221898"/>
    </source>
</evidence>
<organism evidence="7 8">
    <name type="scientific">Aldrovandia affinis</name>
    <dbReference type="NCBI Taxonomy" id="143900"/>
    <lineage>
        <taxon>Eukaryota</taxon>
        <taxon>Metazoa</taxon>
        <taxon>Chordata</taxon>
        <taxon>Craniata</taxon>
        <taxon>Vertebrata</taxon>
        <taxon>Euteleostomi</taxon>
        <taxon>Actinopterygii</taxon>
        <taxon>Neopterygii</taxon>
        <taxon>Teleostei</taxon>
        <taxon>Notacanthiformes</taxon>
        <taxon>Halosauridae</taxon>
        <taxon>Aldrovandia</taxon>
    </lineage>
</organism>
<keyword evidence="8" id="KW-1185">Reference proteome</keyword>
<keyword evidence="4" id="KW-0175">Coiled coil</keyword>
<evidence type="ECO:0000256" key="2">
    <source>
        <dbReference type="ARBA" id="ARBA00007525"/>
    </source>
</evidence>
<dbReference type="AlphaFoldDB" id="A0AAD7WN79"/>
<comment type="subcellular location">
    <subcellularLocation>
        <location evidence="1">Cytoplasm</location>
        <location evidence="1">Cytoskeleton</location>
    </subcellularLocation>
</comment>